<proteinExistence type="predicted"/>
<gene>
    <name evidence="3" type="ORF">OIE73_28755</name>
</gene>
<keyword evidence="2" id="KW-0472">Membrane</keyword>
<keyword evidence="4" id="KW-1185">Reference proteome</keyword>
<feature type="compositionally biased region" description="Pro residues" evidence="1">
    <location>
        <begin position="8"/>
        <end position="17"/>
    </location>
</feature>
<dbReference type="EMBL" id="CP109134">
    <property type="protein sequence ID" value="WSD09338.1"/>
    <property type="molecule type" value="Genomic_DNA"/>
</dbReference>
<evidence type="ECO:0000313" key="4">
    <source>
        <dbReference type="Proteomes" id="UP001335325"/>
    </source>
</evidence>
<sequence length="129" mass="14148">MEYHQHVPPYPTLPPTTPGSRRPWWKQPIMLLPTGLAAVSVAFFIGVAVGQSQSDADTLPLPATQTQNNQPSAQPQDNQPAGLTSQEKHRILFKFCTSSKMSGPVEDSTAFPTCMGDYYVTDQGMVMPR</sequence>
<reference evidence="3 4" key="1">
    <citation type="submission" date="2022-10" db="EMBL/GenBank/DDBJ databases">
        <title>The complete genomes of actinobacterial strains from the NBC collection.</title>
        <authorList>
            <person name="Joergensen T.S."/>
            <person name="Alvarez Arevalo M."/>
            <person name="Sterndorff E.B."/>
            <person name="Faurdal D."/>
            <person name="Vuksanovic O."/>
            <person name="Mourched A.-S."/>
            <person name="Charusanti P."/>
            <person name="Shaw S."/>
            <person name="Blin K."/>
            <person name="Weber T."/>
        </authorList>
    </citation>
    <scope>NUCLEOTIDE SEQUENCE [LARGE SCALE GENOMIC DNA]</scope>
    <source>
        <strain evidence="3 4">NBC 01753</strain>
    </source>
</reference>
<dbReference type="GeneID" id="91546647"/>
<feature type="transmembrane region" description="Helical" evidence="2">
    <location>
        <begin position="29"/>
        <end position="50"/>
    </location>
</feature>
<dbReference type="RefSeq" id="WP_326755111.1">
    <property type="nucleotide sequence ID" value="NZ_CP109134.1"/>
</dbReference>
<evidence type="ECO:0000313" key="3">
    <source>
        <dbReference type="EMBL" id="WSD09338.1"/>
    </source>
</evidence>
<feature type="compositionally biased region" description="Polar residues" evidence="1">
    <location>
        <begin position="63"/>
        <end position="84"/>
    </location>
</feature>
<protein>
    <submittedName>
        <fullName evidence="3">Uncharacterized protein</fullName>
    </submittedName>
</protein>
<evidence type="ECO:0000256" key="1">
    <source>
        <dbReference type="SAM" id="MobiDB-lite"/>
    </source>
</evidence>
<name>A0ABZ1GX11_9ACTN</name>
<feature type="region of interest" description="Disordered" evidence="1">
    <location>
        <begin position="54"/>
        <end position="84"/>
    </location>
</feature>
<evidence type="ECO:0000256" key="2">
    <source>
        <dbReference type="SAM" id="Phobius"/>
    </source>
</evidence>
<keyword evidence="2" id="KW-0812">Transmembrane</keyword>
<feature type="region of interest" description="Disordered" evidence="1">
    <location>
        <begin position="1"/>
        <end position="22"/>
    </location>
</feature>
<keyword evidence="2" id="KW-1133">Transmembrane helix</keyword>
<dbReference type="Proteomes" id="UP001335325">
    <property type="component" value="Chromosome"/>
</dbReference>
<organism evidence="3 4">
    <name type="scientific">Streptomyces hirsutus</name>
    <dbReference type="NCBI Taxonomy" id="35620"/>
    <lineage>
        <taxon>Bacteria</taxon>
        <taxon>Bacillati</taxon>
        <taxon>Actinomycetota</taxon>
        <taxon>Actinomycetes</taxon>
        <taxon>Kitasatosporales</taxon>
        <taxon>Streptomycetaceae</taxon>
        <taxon>Streptomyces</taxon>
    </lineage>
</organism>
<accession>A0ABZ1GX11</accession>